<organism evidence="3 4">
    <name type="scientific">Hibiscus sabdariffa</name>
    <name type="common">roselle</name>
    <dbReference type="NCBI Taxonomy" id="183260"/>
    <lineage>
        <taxon>Eukaryota</taxon>
        <taxon>Viridiplantae</taxon>
        <taxon>Streptophyta</taxon>
        <taxon>Embryophyta</taxon>
        <taxon>Tracheophyta</taxon>
        <taxon>Spermatophyta</taxon>
        <taxon>Magnoliopsida</taxon>
        <taxon>eudicotyledons</taxon>
        <taxon>Gunneridae</taxon>
        <taxon>Pentapetalae</taxon>
        <taxon>rosids</taxon>
        <taxon>malvids</taxon>
        <taxon>Malvales</taxon>
        <taxon>Malvaceae</taxon>
        <taxon>Malvoideae</taxon>
        <taxon>Hibiscus</taxon>
    </lineage>
</organism>
<evidence type="ECO:0000313" key="4">
    <source>
        <dbReference type="Proteomes" id="UP001472677"/>
    </source>
</evidence>
<dbReference type="Gene3D" id="3.50.70.10">
    <property type="match status" value="1"/>
</dbReference>
<name>A0ABR2DPJ2_9ROSI</name>
<dbReference type="EMBL" id="JBBPBM010000024">
    <property type="protein sequence ID" value="KAK8542797.1"/>
    <property type="molecule type" value="Genomic_DNA"/>
</dbReference>
<dbReference type="PANTHER" id="PTHR47698">
    <property type="entry name" value="FATTY-ACID-BINDING PROTEIN 3, CHLOROPLASTIC"/>
    <property type="match status" value="1"/>
</dbReference>
<feature type="domain" description="Chalcone isomerase" evidence="2">
    <location>
        <begin position="137"/>
        <end position="256"/>
    </location>
</feature>
<dbReference type="InterPro" id="IPR016088">
    <property type="entry name" value="Chalcone_isomerase_3-sand"/>
</dbReference>
<comment type="similarity">
    <text evidence="1">Belongs to the chalcone isomerase family.</text>
</comment>
<dbReference type="SUPFAM" id="SSF54626">
    <property type="entry name" value="Chalcone isomerase"/>
    <property type="match status" value="1"/>
</dbReference>
<reference evidence="3 4" key="1">
    <citation type="journal article" date="2024" name="G3 (Bethesda)">
        <title>Genome assembly of Hibiscus sabdariffa L. provides insights into metabolisms of medicinal natural products.</title>
        <authorList>
            <person name="Kim T."/>
        </authorList>
    </citation>
    <scope>NUCLEOTIDE SEQUENCE [LARGE SCALE GENOMIC DNA]</scope>
    <source>
        <strain evidence="3">TK-2024</strain>
        <tissue evidence="3">Old leaves</tissue>
    </source>
</reference>
<dbReference type="Proteomes" id="UP001472677">
    <property type="component" value="Unassembled WGS sequence"/>
</dbReference>
<gene>
    <name evidence="3" type="ORF">V6N12_015377</name>
</gene>
<evidence type="ECO:0000313" key="3">
    <source>
        <dbReference type="EMBL" id="KAK8542797.1"/>
    </source>
</evidence>
<accession>A0ABR2DPJ2</accession>
<protein>
    <recommendedName>
        <fullName evidence="1">Chalcone-flavonone isomerase family protein</fullName>
    </recommendedName>
</protein>
<evidence type="ECO:0000259" key="2">
    <source>
        <dbReference type="Pfam" id="PF02431"/>
    </source>
</evidence>
<keyword evidence="4" id="KW-1185">Reference proteome</keyword>
<sequence>MVGFGSISTPMCITSPFPFKLVNPDPRSNFPARLSNPLLAIHSFPSLSLSSHFSPQKNKLIETHFTVKASSSVGTADYTEEPTTKVKFQTSLSLPGCSSPLSLLVQGTGRKFLPSLVLRQHEGRDNIRLLINLFLSAAPMEKSLQIVLVRDVDGKTFWDALDEAVSPRIKAPTPVDESALSTFRSIFQGRPLNKGTSIFLTWPDPSKMLVAISTDGMPTGMDATIESANVGSALFDVFFGDPPVSPSLKTSVAGGLAAGLK</sequence>
<proteinExistence type="inferred from homology"/>
<evidence type="ECO:0000256" key="1">
    <source>
        <dbReference type="RuleBase" id="RU361158"/>
    </source>
</evidence>
<dbReference type="InterPro" id="IPR036298">
    <property type="entry name" value="Chalcone_isomerase_sf"/>
</dbReference>
<dbReference type="Pfam" id="PF02431">
    <property type="entry name" value="Chalcone"/>
    <property type="match status" value="1"/>
</dbReference>
<dbReference type="InterPro" id="IPR016087">
    <property type="entry name" value="Chalcone_isomerase"/>
</dbReference>
<dbReference type="PANTHER" id="PTHR47698:SF2">
    <property type="entry name" value="FATTY-ACID-BINDING PROTEIN 3, CHLOROPLASTIC"/>
    <property type="match status" value="1"/>
</dbReference>
<comment type="caution">
    <text evidence="3">The sequence shown here is derived from an EMBL/GenBank/DDBJ whole genome shotgun (WGS) entry which is preliminary data.</text>
</comment>